<keyword evidence="2" id="KW-1185">Reference proteome</keyword>
<dbReference type="Proteomes" id="UP000740926">
    <property type="component" value="Unassembled WGS sequence"/>
</dbReference>
<reference evidence="1 2" key="1">
    <citation type="journal article" date="2020" name="Microb. Genom.">
        <title>Genetic diversity of clinical and environmental Mucorales isolates obtained from an investigation of mucormycosis cases among solid organ transplant recipients.</title>
        <authorList>
            <person name="Nguyen M.H."/>
            <person name="Kaul D."/>
            <person name="Muto C."/>
            <person name="Cheng S.J."/>
            <person name="Richter R.A."/>
            <person name="Bruno V.M."/>
            <person name="Liu G."/>
            <person name="Beyhan S."/>
            <person name="Sundermann A.J."/>
            <person name="Mounaud S."/>
            <person name="Pasculle A.W."/>
            <person name="Nierman W.C."/>
            <person name="Driscoll E."/>
            <person name="Cumbie R."/>
            <person name="Clancy C.J."/>
            <person name="Dupont C.L."/>
        </authorList>
    </citation>
    <scope>NUCLEOTIDE SEQUENCE [LARGE SCALE GENOMIC DNA]</scope>
    <source>
        <strain evidence="1 2">GL24</strain>
    </source>
</reference>
<organism evidence="1 2">
    <name type="scientific">Rhizopus delemar</name>
    <dbReference type="NCBI Taxonomy" id="936053"/>
    <lineage>
        <taxon>Eukaryota</taxon>
        <taxon>Fungi</taxon>
        <taxon>Fungi incertae sedis</taxon>
        <taxon>Mucoromycota</taxon>
        <taxon>Mucoromycotina</taxon>
        <taxon>Mucoromycetes</taxon>
        <taxon>Mucorales</taxon>
        <taxon>Mucorineae</taxon>
        <taxon>Rhizopodaceae</taxon>
        <taxon>Rhizopus</taxon>
    </lineage>
</organism>
<evidence type="ECO:0000313" key="2">
    <source>
        <dbReference type="Proteomes" id="UP000740926"/>
    </source>
</evidence>
<evidence type="ECO:0000313" key="1">
    <source>
        <dbReference type="EMBL" id="KAG1530860.1"/>
    </source>
</evidence>
<sequence length="115" mass="11670">MCATAVRRVSTRAWPAAGTCSETTPSFCRHCSATCAWALATSSALGAQPPVCGNTTATSRLWPGSSLIVYISAPDAMPVLSFTAVVAGYLPLARCSASSLPSNVLAKRASGTCSG</sequence>
<accession>A0A9P6XR47</accession>
<protein>
    <submittedName>
        <fullName evidence="1">Uncharacterized protein</fullName>
    </submittedName>
</protein>
<gene>
    <name evidence="1" type="ORF">G6F50_017042</name>
</gene>
<comment type="caution">
    <text evidence="1">The sequence shown here is derived from an EMBL/GenBank/DDBJ whole genome shotgun (WGS) entry which is preliminary data.</text>
</comment>
<dbReference type="EMBL" id="JAANIU010011708">
    <property type="protein sequence ID" value="KAG1530860.1"/>
    <property type="molecule type" value="Genomic_DNA"/>
</dbReference>
<proteinExistence type="predicted"/>
<name>A0A9P6XR47_9FUNG</name>
<dbReference type="AlphaFoldDB" id="A0A9P6XR47"/>